<reference evidence="5" key="1">
    <citation type="journal article" date="2019" name="Int. J. Syst. Evol. Microbiol.">
        <title>The Global Catalogue of Microorganisms (GCM) 10K type strain sequencing project: providing services to taxonomists for standard genome sequencing and annotation.</title>
        <authorList>
            <consortium name="The Broad Institute Genomics Platform"/>
            <consortium name="The Broad Institute Genome Sequencing Center for Infectious Disease"/>
            <person name="Wu L."/>
            <person name="Ma J."/>
        </authorList>
    </citation>
    <scope>NUCLEOTIDE SEQUENCE [LARGE SCALE GENOMIC DNA]</scope>
    <source>
        <strain evidence="5">KCTC 22814</strain>
    </source>
</reference>
<evidence type="ECO:0000313" key="4">
    <source>
        <dbReference type="EMBL" id="MFD2966432.1"/>
    </source>
</evidence>
<accession>A0ABW6BAV0</accession>
<evidence type="ECO:0000256" key="1">
    <source>
        <dbReference type="ARBA" id="ARBA00022553"/>
    </source>
</evidence>
<dbReference type="RefSeq" id="WP_320184221.1">
    <property type="nucleotide sequence ID" value="NZ_CP138332.1"/>
</dbReference>
<proteinExistence type="predicted"/>
<dbReference type="Pfam" id="PF00072">
    <property type="entry name" value="Response_reg"/>
    <property type="match status" value="1"/>
</dbReference>
<organism evidence="4 5">
    <name type="scientific">Sphingobacterium bambusae</name>
    <dbReference type="NCBI Taxonomy" id="662858"/>
    <lineage>
        <taxon>Bacteria</taxon>
        <taxon>Pseudomonadati</taxon>
        <taxon>Bacteroidota</taxon>
        <taxon>Sphingobacteriia</taxon>
        <taxon>Sphingobacteriales</taxon>
        <taxon>Sphingobacteriaceae</taxon>
        <taxon>Sphingobacterium</taxon>
    </lineage>
</organism>
<dbReference type="PROSITE" id="PS50110">
    <property type="entry name" value="RESPONSE_REGULATORY"/>
    <property type="match status" value="1"/>
</dbReference>
<dbReference type="PANTHER" id="PTHR44591">
    <property type="entry name" value="STRESS RESPONSE REGULATOR PROTEIN 1"/>
    <property type="match status" value="1"/>
</dbReference>
<gene>
    <name evidence="4" type="ORF">ACFS7Y_03490</name>
</gene>
<dbReference type="Proteomes" id="UP001597525">
    <property type="component" value="Unassembled WGS sequence"/>
</dbReference>
<dbReference type="SUPFAM" id="SSF52172">
    <property type="entry name" value="CheY-like"/>
    <property type="match status" value="1"/>
</dbReference>
<dbReference type="InterPro" id="IPR011006">
    <property type="entry name" value="CheY-like_superfamily"/>
</dbReference>
<sequence length="124" mass="13987">MEQKKILICDDDYGIVNMLELMLEDLDAQVISETNSTKVGERLIQEQPDLLIVDLWMPVVTGDEIIKFIRQHDGLKHMFILCISASRNGEEVAMEAGADVFLGKPFDMDDLLDVVQQAIVHAEN</sequence>
<feature type="domain" description="Response regulatory" evidence="3">
    <location>
        <begin position="5"/>
        <end position="119"/>
    </location>
</feature>
<dbReference type="EMBL" id="JBHUPB010000003">
    <property type="protein sequence ID" value="MFD2966432.1"/>
    <property type="molecule type" value="Genomic_DNA"/>
</dbReference>
<evidence type="ECO:0000256" key="2">
    <source>
        <dbReference type="PROSITE-ProRule" id="PRU00169"/>
    </source>
</evidence>
<dbReference type="Gene3D" id="3.40.50.2300">
    <property type="match status" value="1"/>
</dbReference>
<comment type="caution">
    <text evidence="4">The sequence shown here is derived from an EMBL/GenBank/DDBJ whole genome shotgun (WGS) entry which is preliminary data.</text>
</comment>
<name>A0ABW6BAV0_9SPHI</name>
<evidence type="ECO:0000313" key="5">
    <source>
        <dbReference type="Proteomes" id="UP001597525"/>
    </source>
</evidence>
<keyword evidence="1 2" id="KW-0597">Phosphoprotein</keyword>
<dbReference type="PANTHER" id="PTHR44591:SF3">
    <property type="entry name" value="RESPONSE REGULATORY DOMAIN-CONTAINING PROTEIN"/>
    <property type="match status" value="1"/>
</dbReference>
<evidence type="ECO:0000259" key="3">
    <source>
        <dbReference type="PROSITE" id="PS50110"/>
    </source>
</evidence>
<dbReference type="InterPro" id="IPR050595">
    <property type="entry name" value="Bact_response_regulator"/>
</dbReference>
<keyword evidence="5" id="KW-1185">Reference proteome</keyword>
<protein>
    <submittedName>
        <fullName evidence="4">Response regulator</fullName>
    </submittedName>
</protein>
<dbReference type="SMART" id="SM00448">
    <property type="entry name" value="REC"/>
    <property type="match status" value="1"/>
</dbReference>
<feature type="modified residue" description="4-aspartylphosphate" evidence="2">
    <location>
        <position position="54"/>
    </location>
</feature>
<dbReference type="InterPro" id="IPR001789">
    <property type="entry name" value="Sig_transdc_resp-reg_receiver"/>
</dbReference>